<name>A0A2H3DND4_ARMGA</name>
<dbReference type="AlphaFoldDB" id="A0A2H3DND4"/>
<gene>
    <name evidence="1" type="ORF">ARMGADRAFT_1031224</name>
</gene>
<proteinExistence type="predicted"/>
<evidence type="ECO:0000313" key="1">
    <source>
        <dbReference type="EMBL" id="PBK92358.1"/>
    </source>
</evidence>
<keyword evidence="2" id="KW-1185">Reference proteome</keyword>
<evidence type="ECO:0008006" key="3">
    <source>
        <dbReference type="Google" id="ProtNLM"/>
    </source>
</evidence>
<dbReference type="Proteomes" id="UP000217790">
    <property type="component" value="Unassembled WGS sequence"/>
</dbReference>
<organism evidence="1 2">
    <name type="scientific">Armillaria gallica</name>
    <name type="common">Bulbous honey fungus</name>
    <name type="synonym">Armillaria bulbosa</name>
    <dbReference type="NCBI Taxonomy" id="47427"/>
    <lineage>
        <taxon>Eukaryota</taxon>
        <taxon>Fungi</taxon>
        <taxon>Dikarya</taxon>
        <taxon>Basidiomycota</taxon>
        <taxon>Agaricomycotina</taxon>
        <taxon>Agaricomycetes</taxon>
        <taxon>Agaricomycetidae</taxon>
        <taxon>Agaricales</taxon>
        <taxon>Marasmiineae</taxon>
        <taxon>Physalacriaceae</taxon>
        <taxon>Armillaria</taxon>
    </lineage>
</organism>
<evidence type="ECO:0000313" key="2">
    <source>
        <dbReference type="Proteomes" id="UP000217790"/>
    </source>
</evidence>
<dbReference type="STRING" id="47427.A0A2H3DND4"/>
<accession>A0A2H3DND4</accession>
<sequence length="418" mass="47048">MYKHGAGGALFDWLRAMYSRMRYCIKMGDTFSHTFDSNIGILAGDGTSPSVWDFFGSDFTPCPHPDDVVFGNRQVFNVEHADDGALWSTSLAGIQFHCNNYGPWTQRKGLLINYGKTKALIFGKHPHEIPTITLLNTLVEWTDDMRFLGVVFCSTAMDIFCSHSIQLAKKALHICNVTCAMERFLGDIHPCTGLSIYGAHLDLILTYGAQIVIVTADSTLQMGFTPIRYRRLILALTYLLRLLSGRTSSKLAPCGLEACSELVRLGKRNWLTDITMVLGHLYHLIHVNINELLSPDQVHELVKSVDNIWKDELVDLITGSPTTSLLSHRFAFSQAPSAVFRLYLDMRVPAHRVALTHTLMGTHPLTLYTLSFPYGNLYHCSDSWIDFLETQHLSFHLSIAEAVREYSWWGFTKAAEHG</sequence>
<dbReference type="OrthoDB" id="3034185at2759"/>
<protein>
    <recommendedName>
        <fullName evidence="3">Reverse transcriptase domain-containing protein</fullName>
    </recommendedName>
</protein>
<dbReference type="EMBL" id="KZ293659">
    <property type="protein sequence ID" value="PBK92358.1"/>
    <property type="molecule type" value="Genomic_DNA"/>
</dbReference>
<dbReference type="InParanoid" id="A0A2H3DND4"/>
<reference evidence="2" key="1">
    <citation type="journal article" date="2017" name="Nat. Ecol. Evol.">
        <title>Genome expansion and lineage-specific genetic innovations in the forest pathogenic fungi Armillaria.</title>
        <authorList>
            <person name="Sipos G."/>
            <person name="Prasanna A.N."/>
            <person name="Walter M.C."/>
            <person name="O'Connor E."/>
            <person name="Balint B."/>
            <person name="Krizsan K."/>
            <person name="Kiss B."/>
            <person name="Hess J."/>
            <person name="Varga T."/>
            <person name="Slot J."/>
            <person name="Riley R."/>
            <person name="Boka B."/>
            <person name="Rigling D."/>
            <person name="Barry K."/>
            <person name="Lee J."/>
            <person name="Mihaltcheva S."/>
            <person name="LaButti K."/>
            <person name="Lipzen A."/>
            <person name="Waldron R."/>
            <person name="Moloney N.M."/>
            <person name="Sperisen C."/>
            <person name="Kredics L."/>
            <person name="Vagvoelgyi C."/>
            <person name="Patrignani A."/>
            <person name="Fitzpatrick D."/>
            <person name="Nagy I."/>
            <person name="Doyle S."/>
            <person name="Anderson J.B."/>
            <person name="Grigoriev I.V."/>
            <person name="Gueldener U."/>
            <person name="Muensterkoetter M."/>
            <person name="Nagy L.G."/>
        </authorList>
    </citation>
    <scope>NUCLEOTIDE SEQUENCE [LARGE SCALE GENOMIC DNA]</scope>
    <source>
        <strain evidence="2">Ar21-2</strain>
    </source>
</reference>